<dbReference type="InterPro" id="IPR001789">
    <property type="entry name" value="Sig_transdc_resp-reg_receiver"/>
</dbReference>
<protein>
    <submittedName>
        <fullName evidence="10">Acetoacetate metabolism regulatory protein AtoC</fullName>
    </submittedName>
</protein>
<evidence type="ECO:0000256" key="5">
    <source>
        <dbReference type="ARBA" id="ARBA00023159"/>
    </source>
</evidence>
<dbReference type="PANTHER" id="PTHR32071">
    <property type="entry name" value="TRANSCRIPTIONAL REGULATORY PROTEIN"/>
    <property type="match status" value="1"/>
</dbReference>
<dbReference type="Pfam" id="PF00158">
    <property type="entry name" value="Sigma54_activat"/>
    <property type="match status" value="1"/>
</dbReference>
<keyword evidence="2" id="KW-0067">ATP-binding</keyword>
<dbReference type="GO" id="GO:0000160">
    <property type="term" value="P:phosphorelay signal transduction system"/>
    <property type="evidence" value="ECO:0007669"/>
    <property type="project" value="InterPro"/>
</dbReference>
<dbReference type="InterPro" id="IPR058031">
    <property type="entry name" value="AAA_lid_NorR"/>
</dbReference>
<dbReference type="InterPro" id="IPR025944">
    <property type="entry name" value="Sigma_54_int_dom_CS"/>
</dbReference>
<evidence type="ECO:0000313" key="10">
    <source>
        <dbReference type="EMBL" id="SPQ01242.1"/>
    </source>
</evidence>
<dbReference type="CDD" id="cd00009">
    <property type="entry name" value="AAA"/>
    <property type="match status" value="1"/>
</dbReference>
<organism evidence="10 11">
    <name type="scientific">Candidatus Sulfobium mesophilum</name>
    <dbReference type="NCBI Taxonomy" id="2016548"/>
    <lineage>
        <taxon>Bacteria</taxon>
        <taxon>Pseudomonadati</taxon>
        <taxon>Nitrospirota</taxon>
        <taxon>Nitrospiria</taxon>
        <taxon>Nitrospirales</taxon>
        <taxon>Nitrospiraceae</taxon>
        <taxon>Candidatus Sulfobium</taxon>
    </lineage>
</organism>
<evidence type="ECO:0000256" key="3">
    <source>
        <dbReference type="ARBA" id="ARBA00023015"/>
    </source>
</evidence>
<keyword evidence="5" id="KW-0010">Activator</keyword>
<dbReference type="PROSITE" id="PS00688">
    <property type="entry name" value="SIGMA54_INTERACT_3"/>
    <property type="match status" value="1"/>
</dbReference>
<dbReference type="GO" id="GO:0006355">
    <property type="term" value="P:regulation of DNA-templated transcription"/>
    <property type="evidence" value="ECO:0007669"/>
    <property type="project" value="InterPro"/>
</dbReference>
<evidence type="ECO:0000256" key="1">
    <source>
        <dbReference type="ARBA" id="ARBA00022741"/>
    </source>
</evidence>
<dbReference type="FunFam" id="3.40.50.300:FF:000006">
    <property type="entry name" value="DNA-binding transcriptional regulator NtrC"/>
    <property type="match status" value="1"/>
</dbReference>
<gene>
    <name evidence="10" type="primary">atoC</name>
    <name evidence="10" type="ORF">NBG4_480023</name>
</gene>
<keyword evidence="11" id="KW-1185">Reference proteome</keyword>
<dbReference type="Pfam" id="PF25601">
    <property type="entry name" value="AAA_lid_14"/>
    <property type="match status" value="1"/>
</dbReference>
<keyword evidence="3" id="KW-0805">Transcription regulation</keyword>
<dbReference type="Gene3D" id="3.40.50.300">
    <property type="entry name" value="P-loop containing nucleotide triphosphate hydrolases"/>
    <property type="match status" value="1"/>
</dbReference>
<dbReference type="Gene3D" id="3.40.50.2300">
    <property type="match status" value="1"/>
</dbReference>
<keyword evidence="1" id="KW-0547">Nucleotide-binding</keyword>
<dbReference type="PROSITE" id="PS50045">
    <property type="entry name" value="SIGMA54_INTERACT_4"/>
    <property type="match status" value="1"/>
</dbReference>
<evidence type="ECO:0000313" key="11">
    <source>
        <dbReference type="Proteomes" id="UP000245125"/>
    </source>
</evidence>
<evidence type="ECO:0000259" key="8">
    <source>
        <dbReference type="PROSITE" id="PS50045"/>
    </source>
</evidence>
<dbReference type="SUPFAM" id="SSF52540">
    <property type="entry name" value="P-loop containing nucleoside triphosphate hydrolases"/>
    <property type="match status" value="1"/>
</dbReference>
<dbReference type="Proteomes" id="UP000245125">
    <property type="component" value="Unassembled WGS sequence"/>
</dbReference>
<dbReference type="OrthoDB" id="9814761at2"/>
<evidence type="ECO:0000256" key="6">
    <source>
        <dbReference type="ARBA" id="ARBA00023163"/>
    </source>
</evidence>
<dbReference type="Pfam" id="PF02954">
    <property type="entry name" value="HTH_8"/>
    <property type="match status" value="1"/>
</dbReference>
<evidence type="ECO:0000256" key="4">
    <source>
        <dbReference type="ARBA" id="ARBA00023125"/>
    </source>
</evidence>
<name>A0A2U3QIK1_9BACT</name>
<evidence type="ECO:0000259" key="9">
    <source>
        <dbReference type="PROSITE" id="PS50110"/>
    </source>
</evidence>
<dbReference type="InterPro" id="IPR002078">
    <property type="entry name" value="Sigma_54_int"/>
</dbReference>
<dbReference type="InterPro" id="IPR003593">
    <property type="entry name" value="AAA+_ATPase"/>
</dbReference>
<accession>A0A2U3QIK1</accession>
<dbReference type="SMART" id="SM00382">
    <property type="entry name" value="AAA"/>
    <property type="match status" value="1"/>
</dbReference>
<dbReference type="InterPro" id="IPR002197">
    <property type="entry name" value="HTH_Fis"/>
</dbReference>
<evidence type="ECO:0000256" key="7">
    <source>
        <dbReference type="PROSITE-ProRule" id="PRU00169"/>
    </source>
</evidence>
<reference evidence="11" key="1">
    <citation type="submission" date="2018-03" db="EMBL/GenBank/DDBJ databases">
        <authorList>
            <person name="Zecchin S."/>
        </authorList>
    </citation>
    <scope>NUCLEOTIDE SEQUENCE [LARGE SCALE GENOMIC DNA]</scope>
</reference>
<keyword evidence="4" id="KW-0238">DNA-binding</keyword>
<dbReference type="PROSITE" id="PS50110">
    <property type="entry name" value="RESPONSE_REGULATORY"/>
    <property type="match status" value="1"/>
</dbReference>
<dbReference type="AlphaFoldDB" id="A0A2U3QIK1"/>
<dbReference type="GO" id="GO:0043565">
    <property type="term" value="F:sequence-specific DNA binding"/>
    <property type="evidence" value="ECO:0007669"/>
    <property type="project" value="InterPro"/>
</dbReference>
<dbReference type="Pfam" id="PF00072">
    <property type="entry name" value="Response_reg"/>
    <property type="match status" value="1"/>
</dbReference>
<dbReference type="EMBL" id="OUUY01000095">
    <property type="protein sequence ID" value="SPQ01242.1"/>
    <property type="molecule type" value="Genomic_DNA"/>
</dbReference>
<dbReference type="InterPro" id="IPR009057">
    <property type="entry name" value="Homeodomain-like_sf"/>
</dbReference>
<comment type="caution">
    <text evidence="7">Lacks conserved residue(s) required for the propagation of feature annotation.</text>
</comment>
<dbReference type="GO" id="GO:0005524">
    <property type="term" value="F:ATP binding"/>
    <property type="evidence" value="ECO:0007669"/>
    <property type="project" value="UniProtKB-KW"/>
</dbReference>
<keyword evidence="6" id="KW-0804">Transcription</keyword>
<feature type="domain" description="Sigma-54 factor interaction" evidence="8">
    <location>
        <begin position="88"/>
        <end position="317"/>
    </location>
</feature>
<dbReference type="PROSITE" id="PS00675">
    <property type="entry name" value="SIGMA54_INTERACT_1"/>
    <property type="match status" value="1"/>
</dbReference>
<dbReference type="InterPro" id="IPR027417">
    <property type="entry name" value="P-loop_NTPase"/>
</dbReference>
<dbReference type="FunFam" id="1.10.8.60:FF:000014">
    <property type="entry name" value="DNA-binding transcriptional regulator NtrC"/>
    <property type="match status" value="1"/>
</dbReference>
<dbReference type="InterPro" id="IPR011006">
    <property type="entry name" value="CheY-like_superfamily"/>
</dbReference>
<dbReference type="SUPFAM" id="SSF52172">
    <property type="entry name" value="CheY-like"/>
    <property type="match status" value="1"/>
</dbReference>
<dbReference type="PRINTS" id="PR01590">
    <property type="entry name" value="HTHFIS"/>
</dbReference>
<dbReference type="Gene3D" id="1.10.8.60">
    <property type="match status" value="1"/>
</dbReference>
<feature type="domain" description="Response regulatory" evidence="9">
    <location>
        <begin position="1"/>
        <end position="63"/>
    </location>
</feature>
<evidence type="ECO:0000256" key="2">
    <source>
        <dbReference type="ARBA" id="ARBA00022840"/>
    </source>
</evidence>
<sequence>MDDIDGLQVLERALAMRSGLIVIIMTAFASVESAVEAMKKGASDYIVKPFINEDVKMTVRRLLEHKKVLMENLVLRQQLSQQFGSRSFVGISPQIAQVFDVLSKVIPTRSNILILGESGTGKGLVAEAVHVNSQRKDKPFISINCSAIPETLLESELFGYRKGAFTGATSDKKGLITMADQGTLFLDEIGDMPSGLQAKVLKVLETGEVHPLGDTKTVFVDVRLVAATNKDLEEQIKKGLFREDLYYRLNVIEVKIPPLRERKEDIKVLAQHFIEKYSKENNKRVTGMSDEALSALNSYSWPGNIRELRNVVERAVVLSGSETIGLAELPDKVKAQDSSSGMHTLKDRLDYFEEKIIRETLQANDWRKEETAVQLGVDLATLYRKIKKLGIAEG</sequence>
<dbReference type="Gene3D" id="1.10.10.60">
    <property type="entry name" value="Homeodomain-like"/>
    <property type="match status" value="1"/>
</dbReference>
<dbReference type="SUPFAM" id="SSF46689">
    <property type="entry name" value="Homeodomain-like"/>
    <property type="match status" value="1"/>
</dbReference>
<proteinExistence type="predicted"/>
<dbReference type="InterPro" id="IPR025662">
    <property type="entry name" value="Sigma_54_int_dom_ATP-bd_1"/>
</dbReference>